<keyword evidence="2" id="KW-1185">Reference proteome</keyword>
<proteinExistence type="predicted"/>
<evidence type="ECO:0000313" key="2">
    <source>
        <dbReference type="Proteomes" id="UP000321337"/>
    </source>
</evidence>
<reference evidence="1 2" key="1">
    <citation type="submission" date="2019-07" db="EMBL/GenBank/DDBJ databases">
        <title>Whole genome shotgun sequence of Thiobacillus plumbophilus NBRC 107929.</title>
        <authorList>
            <person name="Hosoyama A."/>
            <person name="Uohara A."/>
            <person name="Ohji S."/>
            <person name="Ichikawa N."/>
        </authorList>
    </citation>
    <scope>NUCLEOTIDE SEQUENCE [LARGE SCALE GENOMIC DNA]</scope>
    <source>
        <strain evidence="1 2">NBRC 107929</strain>
    </source>
</reference>
<name>A0A512LB10_9PROT</name>
<dbReference type="Proteomes" id="UP000321337">
    <property type="component" value="Unassembled WGS sequence"/>
</dbReference>
<evidence type="ECO:0008006" key="3">
    <source>
        <dbReference type="Google" id="ProtNLM"/>
    </source>
</evidence>
<accession>A0A512LB10</accession>
<sequence>MRKRLTATVQQAPLPSEQDWLNTEDFAEVELTSEDAEYPIELALLPGRGPGWRAAEPGKQAIRLFLEHPQLIRRIRLSFVESVIARTQEYVLRWSADGGQSFREVVRQQWNFSPTGATSQTEDYHVELAGLTVLELCITPDISGANVYAYASLAQLRIA</sequence>
<dbReference type="SUPFAM" id="SSF49785">
    <property type="entry name" value="Galactose-binding domain-like"/>
    <property type="match status" value="1"/>
</dbReference>
<evidence type="ECO:0000313" key="1">
    <source>
        <dbReference type="EMBL" id="GEP31632.1"/>
    </source>
</evidence>
<organism evidence="1 2">
    <name type="scientific">Sulfuriferula plumbiphila</name>
    <dbReference type="NCBI Taxonomy" id="171865"/>
    <lineage>
        <taxon>Bacteria</taxon>
        <taxon>Pseudomonadati</taxon>
        <taxon>Pseudomonadota</taxon>
        <taxon>Betaproteobacteria</taxon>
        <taxon>Nitrosomonadales</taxon>
        <taxon>Sulfuricellaceae</taxon>
        <taxon>Sulfuriferula</taxon>
    </lineage>
</organism>
<dbReference type="InterPro" id="IPR008979">
    <property type="entry name" value="Galactose-bd-like_sf"/>
</dbReference>
<dbReference type="OrthoDB" id="5572942at2"/>
<protein>
    <recommendedName>
        <fullName evidence="3">Carbohydrate-binding protein</fullName>
    </recommendedName>
</protein>
<dbReference type="EMBL" id="BKAD01000033">
    <property type="protein sequence ID" value="GEP31632.1"/>
    <property type="molecule type" value="Genomic_DNA"/>
</dbReference>
<comment type="caution">
    <text evidence="1">The sequence shown here is derived from an EMBL/GenBank/DDBJ whole genome shotgun (WGS) entry which is preliminary data.</text>
</comment>
<dbReference type="AlphaFoldDB" id="A0A512LB10"/>
<gene>
    <name evidence="1" type="ORF">TPL01_27700</name>
</gene>
<dbReference type="RefSeq" id="WP_147074598.1">
    <property type="nucleotide sequence ID" value="NZ_AP021884.1"/>
</dbReference>